<reference evidence="2 3" key="1">
    <citation type="submission" date="2019-10" db="EMBL/GenBank/DDBJ databases">
        <title>Characterization of a new Citrobacter species.</title>
        <authorList>
            <person name="Goncalves Ribeiro T."/>
            <person name="Izdebski R."/>
            <person name="Urbanowicz P."/>
            <person name="Carmeli Y."/>
            <person name="Gniadkowski M."/>
            <person name="Peixe L."/>
        </authorList>
    </citation>
    <scope>NUCLEOTIDE SEQUENCE [LARGE SCALE GENOMIC DNA]</scope>
    <source>
        <strain evidence="2 3">NMI7905_11</strain>
    </source>
</reference>
<evidence type="ECO:0000313" key="2">
    <source>
        <dbReference type="EMBL" id="MPQ54354.1"/>
    </source>
</evidence>
<comment type="caution">
    <text evidence="2">The sequence shown here is derived from an EMBL/GenBank/DDBJ whole genome shotgun (WGS) entry which is preliminary data.</text>
</comment>
<dbReference type="InterPro" id="IPR002078">
    <property type="entry name" value="Sigma_54_int"/>
</dbReference>
<evidence type="ECO:0000259" key="1">
    <source>
        <dbReference type="Pfam" id="PF14532"/>
    </source>
</evidence>
<dbReference type="Gene3D" id="3.40.50.300">
    <property type="entry name" value="P-loop containing nucleotide triphosphate hydrolases"/>
    <property type="match status" value="1"/>
</dbReference>
<dbReference type="InterPro" id="IPR027417">
    <property type="entry name" value="P-loop_NTPase"/>
</dbReference>
<sequence>MHMKLVNGKPIKHIAKLFIDRASECRGNILLTGASGTGKTLILAHYLADNPADWHDFNEVMPVPSMLTPETLFPAHSVAIIDVPYLDTACQEVLLNVLRTARRDGRRLILSCQTAPYWLMLPQFEMLFRLKRLRDGHGISIECHNMNLLSCRNAESLHD</sequence>
<organism evidence="2 3">
    <name type="scientific">Citrobacter telavivensis</name>
    <dbReference type="NCBI Taxonomy" id="2653932"/>
    <lineage>
        <taxon>Bacteria</taxon>
        <taxon>Pseudomonadati</taxon>
        <taxon>Pseudomonadota</taxon>
        <taxon>Gammaproteobacteria</taxon>
        <taxon>Enterobacterales</taxon>
        <taxon>Enterobacteriaceae</taxon>
        <taxon>Citrobacter</taxon>
    </lineage>
</organism>
<protein>
    <recommendedName>
        <fullName evidence="1">Sigma-54 factor interaction domain-containing protein</fullName>
    </recommendedName>
</protein>
<evidence type="ECO:0000313" key="3">
    <source>
        <dbReference type="Proteomes" id="UP000475079"/>
    </source>
</evidence>
<dbReference type="GO" id="GO:0006355">
    <property type="term" value="P:regulation of DNA-templated transcription"/>
    <property type="evidence" value="ECO:0007669"/>
    <property type="project" value="InterPro"/>
</dbReference>
<dbReference type="AlphaFoldDB" id="A0A6L5EFS6"/>
<dbReference type="SUPFAM" id="SSF52540">
    <property type="entry name" value="P-loop containing nucleoside triphosphate hydrolases"/>
    <property type="match status" value="1"/>
</dbReference>
<dbReference type="RefSeq" id="WP_048242221.1">
    <property type="nucleotide sequence ID" value="NZ_WHIY01000028.1"/>
</dbReference>
<dbReference type="Pfam" id="PF14532">
    <property type="entry name" value="Sigma54_activ_2"/>
    <property type="match status" value="1"/>
</dbReference>
<name>A0A6L5EFS6_9ENTR</name>
<keyword evidence="3" id="KW-1185">Reference proteome</keyword>
<dbReference type="GO" id="GO:0005524">
    <property type="term" value="F:ATP binding"/>
    <property type="evidence" value="ECO:0007669"/>
    <property type="project" value="InterPro"/>
</dbReference>
<dbReference type="EMBL" id="WHIY01000028">
    <property type="protein sequence ID" value="MPQ54354.1"/>
    <property type="molecule type" value="Genomic_DNA"/>
</dbReference>
<proteinExistence type="predicted"/>
<accession>A0A6L5EFS6</accession>
<feature type="domain" description="Sigma-54 factor interaction" evidence="1">
    <location>
        <begin position="11"/>
        <end position="115"/>
    </location>
</feature>
<gene>
    <name evidence="2" type="ORF">GBB84_26095</name>
</gene>
<dbReference type="Proteomes" id="UP000475079">
    <property type="component" value="Unassembled WGS sequence"/>
</dbReference>